<dbReference type="Proteomes" id="UP001551176">
    <property type="component" value="Unassembled WGS sequence"/>
</dbReference>
<organism evidence="5 6">
    <name type="scientific">Streptomyces atriruber</name>
    <dbReference type="NCBI Taxonomy" id="545121"/>
    <lineage>
        <taxon>Bacteria</taxon>
        <taxon>Bacillati</taxon>
        <taxon>Actinomycetota</taxon>
        <taxon>Actinomycetes</taxon>
        <taxon>Kitasatosporales</taxon>
        <taxon>Streptomycetaceae</taxon>
        <taxon>Streptomyces</taxon>
    </lineage>
</organism>
<accession>A0ABV3BDN9</accession>
<protein>
    <recommendedName>
        <fullName evidence="2">Tetratricopeptide repeat protein 38</fullName>
    </recommendedName>
</protein>
<dbReference type="InterPro" id="IPR011990">
    <property type="entry name" value="TPR-like_helical_dom_sf"/>
</dbReference>
<keyword evidence="4" id="KW-0802">TPR repeat</keyword>
<evidence type="ECO:0000256" key="2">
    <source>
        <dbReference type="ARBA" id="ARBA00019992"/>
    </source>
</evidence>
<dbReference type="PANTHER" id="PTHR16263:SF4">
    <property type="entry name" value="TETRATRICOPEPTIDE REPEAT PROTEIN 38"/>
    <property type="match status" value="1"/>
</dbReference>
<sequence length="463" mass="50881">MSRTGQEAVASYEQALEHLLFFRADVADASRQVLAAAPRSVMGHVLAAHLGLLGTEEKEAADARNAFERFKEHMHRGEMTPRERMHVAAATSWLRGDIHQAGRVLGEISVEYPHDVLALAVGHQIDFFTGNAARLRDRIGGALSAWDASDPLYGPVLGMYAFGLEESGHYEQAREAGLEAVERRPRDVWGIHAVVHTYEMQGRFGDGIRFLDARAADWATGNYLNVHNWWHYCLYALEAGDVPRVLGIYDAALHHAGSTGAAMELLDAAALLWRLELAGQDAGDRWQRLADAWAARHDGAYYAFNDVHAVMAYTGAGRTADAERLVRERERYVAGSGAGVSNHAMTADIGLPVCRALIAFGQQHYDRTVDLLLPVRHRLGEYGGSHAQRDAVHKTLLEAALRAGRHELARTLLSERINLRPVCPYNWLAQARLADDLGEGARAATARARADEQAAEGVAALKR</sequence>
<keyword evidence="3" id="KW-0677">Repeat</keyword>
<dbReference type="SUPFAM" id="SSF48452">
    <property type="entry name" value="TPR-like"/>
    <property type="match status" value="1"/>
</dbReference>
<gene>
    <name evidence="5" type="ORF">ABZ921_00695</name>
</gene>
<dbReference type="CDD" id="cd05804">
    <property type="entry name" value="StaR_like"/>
    <property type="match status" value="1"/>
</dbReference>
<reference evidence="5 6" key="1">
    <citation type="submission" date="2024-06" db="EMBL/GenBank/DDBJ databases">
        <title>The Natural Products Discovery Center: Release of the First 8490 Sequenced Strains for Exploring Actinobacteria Biosynthetic Diversity.</title>
        <authorList>
            <person name="Kalkreuter E."/>
            <person name="Kautsar S.A."/>
            <person name="Yang D."/>
            <person name="Bader C.D."/>
            <person name="Teijaro C.N."/>
            <person name="Fluegel L."/>
            <person name="Davis C.M."/>
            <person name="Simpson J.R."/>
            <person name="Lauterbach L."/>
            <person name="Steele A.D."/>
            <person name="Gui C."/>
            <person name="Meng S."/>
            <person name="Li G."/>
            <person name="Viehrig K."/>
            <person name="Ye F."/>
            <person name="Su P."/>
            <person name="Kiefer A.F."/>
            <person name="Nichols A."/>
            <person name="Cepeda A.J."/>
            <person name="Yan W."/>
            <person name="Fan B."/>
            <person name="Jiang Y."/>
            <person name="Adhikari A."/>
            <person name="Zheng C.-J."/>
            <person name="Schuster L."/>
            <person name="Cowan T.M."/>
            <person name="Smanski M.J."/>
            <person name="Chevrette M.G."/>
            <person name="De Carvalho L.P.S."/>
            <person name="Shen B."/>
        </authorList>
    </citation>
    <scope>NUCLEOTIDE SEQUENCE [LARGE SCALE GENOMIC DNA]</scope>
    <source>
        <strain evidence="5 6">NPDC046838</strain>
    </source>
</reference>
<name>A0ABV3BDN9_9ACTN</name>
<comment type="caution">
    <text evidence="5">The sequence shown here is derived from an EMBL/GenBank/DDBJ whole genome shotgun (WGS) entry which is preliminary data.</text>
</comment>
<evidence type="ECO:0000313" key="5">
    <source>
        <dbReference type="EMBL" id="MEU6819114.1"/>
    </source>
</evidence>
<proteinExistence type="inferred from homology"/>
<evidence type="ECO:0000256" key="4">
    <source>
        <dbReference type="ARBA" id="ARBA00022803"/>
    </source>
</evidence>
<dbReference type="InterPro" id="IPR033891">
    <property type="entry name" value="TTC38"/>
</dbReference>
<evidence type="ECO:0000256" key="3">
    <source>
        <dbReference type="ARBA" id="ARBA00022737"/>
    </source>
</evidence>
<dbReference type="EMBL" id="JBEYXV010000001">
    <property type="protein sequence ID" value="MEU6819114.1"/>
    <property type="molecule type" value="Genomic_DNA"/>
</dbReference>
<evidence type="ECO:0000313" key="6">
    <source>
        <dbReference type="Proteomes" id="UP001551176"/>
    </source>
</evidence>
<dbReference type="PANTHER" id="PTHR16263">
    <property type="entry name" value="TETRATRICOPEPTIDE REPEAT PROTEIN 38"/>
    <property type="match status" value="1"/>
</dbReference>
<keyword evidence="6" id="KW-1185">Reference proteome</keyword>
<evidence type="ECO:0000256" key="1">
    <source>
        <dbReference type="ARBA" id="ARBA00005857"/>
    </source>
</evidence>
<comment type="similarity">
    <text evidence="1">Belongs to the TTC38 family.</text>
</comment>